<dbReference type="EMBL" id="JPRF03000014">
    <property type="protein sequence ID" value="OEV38405.1"/>
    <property type="molecule type" value="Genomic_DNA"/>
</dbReference>
<organism evidence="4 5">
    <name type="scientific">Kitasatospora aureofaciens</name>
    <name type="common">Streptomyces aureofaciens</name>
    <dbReference type="NCBI Taxonomy" id="1894"/>
    <lineage>
        <taxon>Bacteria</taxon>
        <taxon>Bacillati</taxon>
        <taxon>Actinomycetota</taxon>
        <taxon>Actinomycetes</taxon>
        <taxon>Kitasatosporales</taxon>
        <taxon>Streptomycetaceae</taxon>
        <taxon>Kitasatospora</taxon>
    </lineage>
</organism>
<evidence type="ECO:0000313" key="4">
    <source>
        <dbReference type="EMBL" id="OEV38405.1"/>
    </source>
</evidence>
<dbReference type="OrthoDB" id="4219774at2"/>
<reference evidence="4 5" key="2">
    <citation type="submission" date="2014-07" db="EMBL/GenBank/DDBJ databases">
        <authorList>
            <person name="Zhang J.E."/>
            <person name="Yang H."/>
            <person name="Guo J."/>
            <person name="Deng Z."/>
            <person name="Luo H."/>
            <person name="Luo M."/>
            <person name="Zhao B."/>
        </authorList>
    </citation>
    <scope>NUCLEOTIDE SEQUENCE [LARGE SCALE GENOMIC DNA]</scope>
    <source>
        <strain evidence="4">ATCC 10762</strain>
        <strain evidence="5">ATCC 10762 / DSM 40127 / CCM 3239 / JCM 4008 / LMG 5968 / NBRC 12843 / NCIMB 8234 / A-377</strain>
    </source>
</reference>
<reference evidence="5" key="4">
    <citation type="submission" date="2016-08" db="EMBL/GenBank/DDBJ databases">
        <title>Sequencing, assembly and comparative genomics of S. aureofaciens ATCC 10762.</title>
        <authorList>
            <person name="Gradnigo J.S."/>
            <person name="Johnson N."/>
            <person name="Somerville G.A."/>
        </authorList>
    </citation>
    <scope>NUCLEOTIDE SEQUENCE [LARGE SCALE GENOMIC DNA]</scope>
    <source>
        <strain evidence="5">ATCC 10762 / DSM 40127 / CCM 3239 / JCM 4008 / LMG 5968 / NBRC 12843 / NCIMB 8234 / A-377</strain>
    </source>
</reference>
<feature type="domain" description="YcaO" evidence="2">
    <location>
        <begin position="282"/>
        <end position="587"/>
    </location>
</feature>
<evidence type="ECO:0000313" key="3">
    <source>
        <dbReference type="EMBL" id="GGU85247.1"/>
    </source>
</evidence>
<feature type="region of interest" description="Disordered" evidence="1">
    <location>
        <begin position="258"/>
        <end position="277"/>
    </location>
</feature>
<accession>A0A1E7NCJ6</accession>
<dbReference type="InterPro" id="IPR003776">
    <property type="entry name" value="YcaO-like_dom"/>
</dbReference>
<dbReference type="Proteomes" id="UP000610124">
    <property type="component" value="Unassembled WGS sequence"/>
</dbReference>
<reference evidence="3" key="5">
    <citation type="submission" date="2020-09" db="EMBL/GenBank/DDBJ databases">
        <authorList>
            <person name="Sun Q."/>
            <person name="Ohkuma M."/>
        </authorList>
    </citation>
    <scope>NUCLEOTIDE SEQUENCE</scope>
    <source>
        <strain evidence="3">JCM 4434</strain>
    </source>
</reference>
<dbReference type="PROSITE" id="PS51664">
    <property type="entry name" value="YCAO"/>
    <property type="match status" value="1"/>
</dbReference>
<reference evidence="3" key="1">
    <citation type="journal article" date="2014" name="Int. J. Syst. Evol. Microbiol.">
        <title>Complete genome sequence of Corynebacterium casei LMG S-19264T (=DSM 44701T), isolated from a smear-ripened cheese.</title>
        <authorList>
            <consortium name="US DOE Joint Genome Institute (JGI-PGF)"/>
            <person name="Walter F."/>
            <person name="Albersmeier A."/>
            <person name="Kalinowski J."/>
            <person name="Ruckert C."/>
        </authorList>
    </citation>
    <scope>NUCLEOTIDE SEQUENCE</scope>
    <source>
        <strain evidence="3">JCM 4434</strain>
    </source>
</reference>
<dbReference type="AlphaFoldDB" id="A0A1E7NCJ6"/>
<proteinExistence type="predicted"/>
<dbReference type="Proteomes" id="UP000037395">
    <property type="component" value="Unassembled WGS sequence"/>
</dbReference>
<protein>
    <recommendedName>
        <fullName evidence="2">YcaO domain-containing protein</fullName>
    </recommendedName>
</protein>
<dbReference type="RefSeq" id="WP_030554470.1">
    <property type="nucleotide sequence ID" value="NZ_BMUB01000009.1"/>
</dbReference>
<sequence>MDSQLLPLAPDPREDLPHGLGERELRQYAPEIALLRHALDSPEHRFQRYRDTRVRLLADEPLRAEVLRALLRTGCRDIEVVAEPARFGELSRAAEQERRDPDQWVHLTDGADAPDVPGVPRTGAVLEVRTVRGNFETARRALIATAQHCAAAGLTPAQLLVGDDEVWFGPTAARAAAAGWLRLLPPSGGTRQTPLDGAVPGLLAHRLVLSLFLALTGLDELPPAPGSPADPVLTRTDLRTLAGSRHPALPHPAAATAGLRAAGTEQATPPTPSDESGAELLARTARVVDARTGLLGAVDEADFSQSPLRVCRAVPHGYRGGPLDAPAIGSGLEREEARLAAVLAGLAAYAADAAACRTADEGLAAVEGVDLADGRPVLIPASAAFPERAPGTRLRGAAGGRSPEEAHWHGLADQVEALLALPAHPAGRITALDPADFTADPRTAQLLRLLEADGEPALYDLTTVTGVPACATRLGPAGQDPRAETVAAAGRDLAEAVARAAERAVLARQCRTEGRPAYRPETVPGITALAPVAAAAQRSDAPGTDLAALAAALRATTGLRAVAVPLDRDPLATAVLPGLTRVVLLPD</sequence>
<dbReference type="GeneID" id="97487222"/>
<gene>
    <name evidence="3" type="ORF">GCM10010502_41850</name>
    <name evidence="4" type="ORF">HS99_0021070</name>
</gene>
<evidence type="ECO:0000259" key="2">
    <source>
        <dbReference type="PROSITE" id="PS51664"/>
    </source>
</evidence>
<reference evidence="4" key="3">
    <citation type="submission" date="2016-08" db="EMBL/GenBank/DDBJ databases">
        <title>Sequencing, Assembly and Comparative Genomics of S. aureofaciens ATCC 10762.</title>
        <authorList>
            <person name="Gradnigo J.S."/>
            <person name="Johnson N."/>
            <person name="Somerville G.A."/>
        </authorList>
    </citation>
    <scope>NUCLEOTIDE SEQUENCE [LARGE SCALE GENOMIC DNA]</scope>
    <source>
        <strain evidence="4">ATCC 10762</strain>
    </source>
</reference>
<evidence type="ECO:0000313" key="5">
    <source>
        <dbReference type="Proteomes" id="UP000037395"/>
    </source>
</evidence>
<dbReference type="EMBL" id="BMUB01000009">
    <property type="protein sequence ID" value="GGU85247.1"/>
    <property type="molecule type" value="Genomic_DNA"/>
</dbReference>
<evidence type="ECO:0000256" key="1">
    <source>
        <dbReference type="SAM" id="MobiDB-lite"/>
    </source>
</evidence>
<comment type="caution">
    <text evidence="4">The sequence shown here is derived from an EMBL/GenBank/DDBJ whole genome shotgun (WGS) entry which is preliminary data.</text>
</comment>
<name>A0A1E7NCJ6_KITAU</name>
<keyword evidence="5" id="KW-1185">Reference proteome</keyword>
<accession>A0A8H9LTX0</accession>